<dbReference type="SUPFAM" id="SSF55469">
    <property type="entry name" value="FMN-dependent nitroreductase-like"/>
    <property type="match status" value="1"/>
</dbReference>
<evidence type="ECO:0000313" key="4">
    <source>
        <dbReference type="EMBL" id="BBZ15471.1"/>
    </source>
</evidence>
<evidence type="ECO:0000256" key="1">
    <source>
        <dbReference type="ARBA" id="ARBA00007118"/>
    </source>
</evidence>
<accession>A0ABM7KW82</accession>
<evidence type="ECO:0000259" key="3">
    <source>
        <dbReference type="Pfam" id="PF00881"/>
    </source>
</evidence>
<sequence length="221" mass="24902">MTVKGSIAIKGTPMVLKLSTDELLTTTRSVRRRLDFERPVEREVVQECLRLAVQAPSGMNHQRWHWVLVTAPAKKAALADIYRQSFTAVYRPDVVGAMSKDQRRIYESARYLADNLARVPMMLIPCQWRRVDGATVREQAGFWGSLLPAVWSFMLALRSRGLGSCWTAVHLDQERAASSLLGIPYEKCTQAGLFPIAYTIGTDFKPAARGPLEDVVHWDAW</sequence>
<dbReference type="InterPro" id="IPR000415">
    <property type="entry name" value="Nitroreductase-like"/>
</dbReference>
<evidence type="ECO:0000313" key="5">
    <source>
        <dbReference type="Proteomes" id="UP000467379"/>
    </source>
</evidence>
<proteinExistence type="inferred from homology"/>
<dbReference type="Pfam" id="PF00881">
    <property type="entry name" value="Nitroreductase"/>
    <property type="match status" value="1"/>
</dbReference>
<dbReference type="PANTHER" id="PTHR43673">
    <property type="entry name" value="NAD(P)H NITROREDUCTASE YDGI-RELATED"/>
    <property type="match status" value="1"/>
</dbReference>
<gene>
    <name evidence="4" type="ORF">MBRA_56660</name>
</gene>
<protein>
    <submittedName>
        <fullName evidence="4">Nitroreductase</fullName>
    </submittedName>
</protein>
<comment type="similarity">
    <text evidence="1">Belongs to the nitroreductase family.</text>
</comment>
<keyword evidence="5" id="KW-1185">Reference proteome</keyword>
<geneLocation type="plasmid" evidence="4 5">
    <name>pJCM12687</name>
</geneLocation>
<organism evidence="4 5">
    <name type="scientific">Mycobacterium branderi</name>
    <dbReference type="NCBI Taxonomy" id="43348"/>
    <lineage>
        <taxon>Bacteria</taxon>
        <taxon>Bacillati</taxon>
        <taxon>Actinomycetota</taxon>
        <taxon>Actinomycetes</taxon>
        <taxon>Mycobacteriales</taxon>
        <taxon>Mycobacteriaceae</taxon>
        <taxon>Mycobacterium</taxon>
    </lineage>
</organism>
<dbReference type="Gene3D" id="3.40.109.10">
    <property type="entry name" value="NADH Oxidase"/>
    <property type="match status" value="1"/>
</dbReference>
<dbReference type="InterPro" id="IPR029479">
    <property type="entry name" value="Nitroreductase"/>
</dbReference>
<dbReference type="Proteomes" id="UP000467379">
    <property type="component" value="Plasmid pJCM12687"/>
</dbReference>
<dbReference type="PANTHER" id="PTHR43673:SF10">
    <property type="entry name" value="NADH DEHYDROGENASE_NAD(P)H NITROREDUCTASE XCC3605-RELATED"/>
    <property type="match status" value="1"/>
</dbReference>
<keyword evidence="2" id="KW-0560">Oxidoreductase</keyword>
<keyword evidence="4" id="KW-0614">Plasmid</keyword>
<evidence type="ECO:0000256" key="2">
    <source>
        <dbReference type="ARBA" id="ARBA00023002"/>
    </source>
</evidence>
<dbReference type="CDD" id="cd02062">
    <property type="entry name" value="Nitro_FMN_reductase"/>
    <property type="match status" value="1"/>
</dbReference>
<reference evidence="4 5" key="1">
    <citation type="journal article" date="2019" name="Emerg. Microbes Infect.">
        <title>Comprehensive subspecies identification of 175 nontuberculous mycobacteria species based on 7547 genomic profiles.</title>
        <authorList>
            <person name="Matsumoto Y."/>
            <person name="Kinjo T."/>
            <person name="Motooka D."/>
            <person name="Nabeya D."/>
            <person name="Jung N."/>
            <person name="Uechi K."/>
            <person name="Horii T."/>
            <person name="Iida T."/>
            <person name="Fujita J."/>
            <person name="Nakamura S."/>
        </authorList>
    </citation>
    <scope>NUCLEOTIDE SEQUENCE [LARGE SCALE GENOMIC DNA]</scope>
    <source>
        <strain evidence="4 5">JCM 12687</strain>
        <plasmid evidence="4">pJCM12687</plasmid>
    </source>
</reference>
<name>A0ABM7KW82_9MYCO</name>
<feature type="domain" description="Nitroreductase" evidence="3">
    <location>
        <begin position="26"/>
        <end position="189"/>
    </location>
</feature>
<dbReference type="EMBL" id="AP022607">
    <property type="protein sequence ID" value="BBZ15471.1"/>
    <property type="molecule type" value="Genomic_DNA"/>
</dbReference>